<name>A0A1I5B8J2_9BACT</name>
<organism evidence="2 3">
    <name type="scientific">Algoriphagus ornithinivorans</name>
    <dbReference type="NCBI Taxonomy" id="226506"/>
    <lineage>
        <taxon>Bacteria</taxon>
        <taxon>Pseudomonadati</taxon>
        <taxon>Bacteroidota</taxon>
        <taxon>Cytophagia</taxon>
        <taxon>Cytophagales</taxon>
        <taxon>Cyclobacteriaceae</taxon>
        <taxon>Algoriphagus</taxon>
    </lineage>
</organism>
<dbReference type="GO" id="GO:0015074">
    <property type="term" value="P:DNA integration"/>
    <property type="evidence" value="ECO:0007669"/>
    <property type="project" value="InterPro"/>
</dbReference>
<dbReference type="AlphaFoldDB" id="A0A1I5B8J2"/>
<dbReference type="Proteomes" id="UP000199564">
    <property type="component" value="Unassembled WGS sequence"/>
</dbReference>
<evidence type="ECO:0000313" key="2">
    <source>
        <dbReference type="EMBL" id="SFN71007.1"/>
    </source>
</evidence>
<dbReference type="Gene3D" id="3.30.420.10">
    <property type="entry name" value="Ribonuclease H-like superfamily/Ribonuclease H"/>
    <property type="match status" value="1"/>
</dbReference>
<dbReference type="InterPro" id="IPR012337">
    <property type="entry name" value="RNaseH-like_sf"/>
</dbReference>
<evidence type="ECO:0000259" key="1">
    <source>
        <dbReference type="PROSITE" id="PS50994"/>
    </source>
</evidence>
<gene>
    <name evidence="2" type="ORF">SAMN04488519_101427</name>
</gene>
<protein>
    <submittedName>
        <fullName evidence="2">Integrase core domain-containing protein</fullName>
    </submittedName>
</protein>
<dbReference type="STRING" id="226506.SAMN04488519_101427"/>
<dbReference type="PROSITE" id="PS50994">
    <property type="entry name" value="INTEGRASE"/>
    <property type="match status" value="1"/>
</dbReference>
<reference evidence="3" key="1">
    <citation type="submission" date="2016-10" db="EMBL/GenBank/DDBJ databases">
        <authorList>
            <person name="Varghese N."/>
            <person name="Submissions S."/>
        </authorList>
    </citation>
    <scope>NUCLEOTIDE SEQUENCE [LARGE SCALE GENOMIC DNA]</scope>
    <source>
        <strain evidence="3">DSM 15282</strain>
    </source>
</reference>
<sequence length="231" mass="26862">MGYRVKYPKRYGRATQSGTREFSNLLVQKDVNGVNQVWQADMAHYLYGDTKLYTIYITDVYNQEIVGYGAYDSNHALNYRAVMRKAISRAVGNGVKLKGMIHHSDGGKQYESEVYKELCNRHGILQSMCMYSYENPYAEKTNDLINSGYLNYWKPKKLEELRKCQKKAVADHNKKRRKKVLNGLSPLQYKSMLQTQPSIAYTLKLKPRNPEQPRKRVPQNVNKLTIHKTEL</sequence>
<dbReference type="InterPro" id="IPR036397">
    <property type="entry name" value="RNaseH_sf"/>
</dbReference>
<feature type="domain" description="Integrase catalytic" evidence="1">
    <location>
        <begin position="29"/>
        <end position="194"/>
    </location>
</feature>
<dbReference type="InterPro" id="IPR050900">
    <property type="entry name" value="Transposase_IS3/IS150/IS904"/>
</dbReference>
<dbReference type="GO" id="GO:0003676">
    <property type="term" value="F:nucleic acid binding"/>
    <property type="evidence" value="ECO:0007669"/>
    <property type="project" value="InterPro"/>
</dbReference>
<dbReference type="SUPFAM" id="SSF53098">
    <property type="entry name" value="Ribonuclease H-like"/>
    <property type="match status" value="1"/>
</dbReference>
<dbReference type="PANTHER" id="PTHR46889:SF5">
    <property type="entry name" value="INTEGRASE PROTEIN"/>
    <property type="match status" value="1"/>
</dbReference>
<dbReference type="InterPro" id="IPR001584">
    <property type="entry name" value="Integrase_cat-core"/>
</dbReference>
<proteinExistence type="predicted"/>
<dbReference type="Pfam" id="PF00665">
    <property type="entry name" value="rve"/>
    <property type="match status" value="1"/>
</dbReference>
<dbReference type="PANTHER" id="PTHR46889">
    <property type="entry name" value="TRANSPOSASE INSF FOR INSERTION SEQUENCE IS3B-RELATED"/>
    <property type="match status" value="1"/>
</dbReference>
<keyword evidence="3" id="KW-1185">Reference proteome</keyword>
<accession>A0A1I5B8J2</accession>
<evidence type="ECO:0000313" key="3">
    <source>
        <dbReference type="Proteomes" id="UP000199564"/>
    </source>
</evidence>
<dbReference type="EMBL" id="FOVW01000001">
    <property type="protein sequence ID" value="SFN71007.1"/>
    <property type="molecule type" value="Genomic_DNA"/>
</dbReference>